<feature type="domain" description="N-acetyltransferase" evidence="1">
    <location>
        <begin position="9"/>
        <end position="170"/>
    </location>
</feature>
<proteinExistence type="predicted"/>
<dbReference type="InterPro" id="IPR000182">
    <property type="entry name" value="GNAT_dom"/>
</dbReference>
<dbReference type="Pfam" id="PF00583">
    <property type="entry name" value="Acetyltransf_1"/>
    <property type="match status" value="1"/>
</dbReference>
<evidence type="ECO:0000313" key="2">
    <source>
        <dbReference type="EMBL" id="TQR09618.1"/>
    </source>
</evidence>
<dbReference type="PROSITE" id="PS51186">
    <property type="entry name" value="GNAT"/>
    <property type="match status" value="1"/>
</dbReference>
<dbReference type="RefSeq" id="WP_142540593.1">
    <property type="nucleotide sequence ID" value="NZ_BMIE01000002.1"/>
</dbReference>
<gene>
    <name evidence="2" type="ORF">FG382_19770</name>
</gene>
<dbReference type="Proteomes" id="UP000317316">
    <property type="component" value="Unassembled WGS sequence"/>
</dbReference>
<dbReference type="EMBL" id="VDGH01000013">
    <property type="protein sequence ID" value="TQR09618.1"/>
    <property type="molecule type" value="Genomic_DNA"/>
</dbReference>
<dbReference type="InterPro" id="IPR016181">
    <property type="entry name" value="Acyl_CoA_acyltransferase"/>
</dbReference>
<keyword evidence="2" id="KW-0808">Transferase</keyword>
<keyword evidence="3" id="KW-1185">Reference proteome</keyword>
<evidence type="ECO:0000313" key="3">
    <source>
        <dbReference type="Proteomes" id="UP000317316"/>
    </source>
</evidence>
<dbReference type="GO" id="GO:0016747">
    <property type="term" value="F:acyltransferase activity, transferring groups other than amino-acyl groups"/>
    <property type="evidence" value="ECO:0007669"/>
    <property type="project" value="InterPro"/>
</dbReference>
<dbReference type="Gene3D" id="3.40.630.30">
    <property type="match status" value="1"/>
</dbReference>
<sequence length="170" mass="19940">MFSNNCDNLEIKIATGRDTFKIIEMLKQLAVWMKDNEIDQWRFLLEGGDDDEIEQAINNQETYTVLKDDQLVATFTLLSTQSEWDKHIWGEELNSSSLYLHRFAVIPSYMKKELGSSILSWIQNSMNGHKEYIKLDCVSDNPKLNAFYKKNNFELIGLKDGHHKYQKRIK</sequence>
<accession>A0A544SWP3</accession>
<name>A0A544SWP3_9BACI</name>
<dbReference type="OrthoDB" id="6382410at2"/>
<organism evidence="2 3">
    <name type="scientific">Psychrobacillus lasiicapitis</name>
    <dbReference type="NCBI Taxonomy" id="1636719"/>
    <lineage>
        <taxon>Bacteria</taxon>
        <taxon>Bacillati</taxon>
        <taxon>Bacillota</taxon>
        <taxon>Bacilli</taxon>
        <taxon>Bacillales</taxon>
        <taxon>Bacillaceae</taxon>
        <taxon>Psychrobacillus</taxon>
    </lineage>
</organism>
<dbReference type="AlphaFoldDB" id="A0A544SWP3"/>
<dbReference type="SUPFAM" id="SSF55729">
    <property type="entry name" value="Acyl-CoA N-acyltransferases (Nat)"/>
    <property type="match status" value="1"/>
</dbReference>
<reference evidence="2 3" key="1">
    <citation type="submission" date="2019-05" db="EMBL/GenBank/DDBJ databases">
        <title>Psychrobacillus vulpis sp. nov., a new species isolated from feces of a red fox that inhabits in The Tablas de Daimiel Natural Park, Albacete, Spain.</title>
        <authorList>
            <person name="Rodriguez M."/>
            <person name="Reina J.C."/>
            <person name="Bejar V."/>
            <person name="Llamas I."/>
        </authorList>
    </citation>
    <scope>NUCLEOTIDE SEQUENCE [LARGE SCALE GENOMIC DNA]</scope>
    <source>
        <strain evidence="2 3">NEAU-3TGS17</strain>
    </source>
</reference>
<protein>
    <submittedName>
        <fullName evidence="2">GNAT family N-acetyltransferase</fullName>
    </submittedName>
</protein>
<comment type="caution">
    <text evidence="2">The sequence shown here is derived from an EMBL/GenBank/DDBJ whole genome shotgun (WGS) entry which is preliminary data.</text>
</comment>
<evidence type="ECO:0000259" key="1">
    <source>
        <dbReference type="PROSITE" id="PS51186"/>
    </source>
</evidence>